<gene>
    <name evidence="2" type="ORF">AAAT87_09840</name>
</gene>
<reference evidence="2 3" key="1">
    <citation type="submission" date="2024-04" db="EMBL/GenBank/DDBJ databases">
        <title>Human intestinal bacterial collection.</title>
        <authorList>
            <person name="Pauvert C."/>
            <person name="Hitch T.C.A."/>
            <person name="Clavel T."/>
        </authorList>
    </citation>
    <scope>NUCLEOTIDE SEQUENCE [LARGE SCALE GENOMIC DNA]</scope>
    <source>
        <strain evidence="2 3">CLA-AA-H174</strain>
    </source>
</reference>
<comment type="caution">
    <text evidence="2">The sequence shown here is derived from an EMBL/GenBank/DDBJ whole genome shotgun (WGS) entry which is preliminary data.</text>
</comment>
<proteinExistence type="predicted"/>
<evidence type="ECO:0008006" key="4">
    <source>
        <dbReference type="Google" id="ProtNLM"/>
    </source>
</evidence>
<dbReference type="Proteomes" id="UP001465717">
    <property type="component" value="Unassembled WGS sequence"/>
</dbReference>
<dbReference type="RefSeq" id="WP_349226304.1">
    <property type="nucleotide sequence ID" value="NZ_JBBNFG020000004.1"/>
</dbReference>
<feature type="region of interest" description="Disordered" evidence="1">
    <location>
        <begin position="148"/>
        <end position="167"/>
    </location>
</feature>
<evidence type="ECO:0000256" key="1">
    <source>
        <dbReference type="SAM" id="MobiDB-lite"/>
    </source>
</evidence>
<protein>
    <recommendedName>
        <fullName evidence="4">Sensory transduction regulator</fullName>
    </recommendedName>
</protein>
<evidence type="ECO:0000313" key="3">
    <source>
        <dbReference type="Proteomes" id="UP001465717"/>
    </source>
</evidence>
<dbReference type="EMBL" id="JBBNGE010000032">
    <property type="protein sequence ID" value="MEQ2508575.1"/>
    <property type="molecule type" value="Genomic_DNA"/>
</dbReference>
<accession>A0ABV1FZL7</accession>
<keyword evidence="3" id="KW-1185">Reference proteome</keyword>
<evidence type="ECO:0000313" key="2">
    <source>
        <dbReference type="EMBL" id="MEQ2508575.1"/>
    </source>
</evidence>
<organism evidence="2 3">
    <name type="scientific">Segatella sinensis</name>
    <dbReference type="NCBI Taxonomy" id="3085167"/>
    <lineage>
        <taxon>Bacteria</taxon>
        <taxon>Pseudomonadati</taxon>
        <taxon>Bacteroidota</taxon>
        <taxon>Bacteroidia</taxon>
        <taxon>Bacteroidales</taxon>
        <taxon>Prevotellaceae</taxon>
        <taxon>Segatella</taxon>
    </lineage>
</organism>
<sequence>MKEKVLKALKELGFKLEEVEDFGYIFQYEGTHYLYAPNIMGEDFLNICIPGVCDLHEAKETFDLCHLANKLSYELNYVKAYVKEERLWIAYEYNVEGCEKSLRDIVGTMISYLDFGINYTRGLLEKGYPDMEESNERDGHQDAALTEETNELPSPNEDENALAENDTEHNSLISNISKIWKRISN</sequence>
<name>A0ABV1FZL7_9BACT</name>